<name>A0AAE0ZK42_9GAST</name>
<protein>
    <submittedName>
        <fullName evidence="1">Uncharacterized protein</fullName>
    </submittedName>
</protein>
<keyword evidence="2" id="KW-1185">Reference proteome</keyword>
<dbReference type="AlphaFoldDB" id="A0AAE0ZK42"/>
<reference evidence="1" key="1">
    <citation type="journal article" date="2023" name="G3 (Bethesda)">
        <title>A reference genome for the long-term kleptoplast-retaining sea slug Elysia crispata morphotype clarki.</title>
        <authorList>
            <person name="Eastman K.E."/>
            <person name="Pendleton A.L."/>
            <person name="Shaikh M.A."/>
            <person name="Suttiyut T."/>
            <person name="Ogas R."/>
            <person name="Tomko P."/>
            <person name="Gavelis G."/>
            <person name="Widhalm J.R."/>
            <person name="Wisecaver J.H."/>
        </authorList>
    </citation>
    <scope>NUCLEOTIDE SEQUENCE</scope>
    <source>
        <strain evidence="1">ECLA1</strain>
    </source>
</reference>
<evidence type="ECO:0000313" key="2">
    <source>
        <dbReference type="Proteomes" id="UP001283361"/>
    </source>
</evidence>
<gene>
    <name evidence="1" type="ORF">RRG08_036513</name>
</gene>
<accession>A0AAE0ZK42</accession>
<organism evidence="1 2">
    <name type="scientific">Elysia crispata</name>
    <name type="common">lettuce slug</name>
    <dbReference type="NCBI Taxonomy" id="231223"/>
    <lineage>
        <taxon>Eukaryota</taxon>
        <taxon>Metazoa</taxon>
        <taxon>Spiralia</taxon>
        <taxon>Lophotrochozoa</taxon>
        <taxon>Mollusca</taxon>
        <taxon>Gastropoda</taxon>
        <taxon>Heterobranchia</taxon>
        <taxon>Euthyneura</taxon>
        <taxon>Panpulmonata</taxon>
        <taxon>Sacoglossa</taxon>
        <taxon>Placobranchoidea</taxon>
        <taxon>Plakobranchidae</taxon>
        <taxon>Elysia</taxon>
    </lineage>
</organism>
<proteinExistence type="predicted"/>
<dbReference type="EMBL" id="JAWDGP010003786">
    <property type="protein sequence ID" value="KAK3770914.1"/>
    <property type="molecule type" value="Genomic_DNA"/>
</dbReference>
<sequence length="70" mass="8566">MILSRTLSWDGRVLVYFEEWPPNLYHEILEMTQRKVHSSDVTINVLQMGKRQAQGWLVRFNFKWFFEFKS</sequence>
<comment type="caution">
    <text evidence="1">The sequence shown here is derived from an EMBL/GenBank/DDBJ whole genome shotgun (WGS) entry which is preliminary data.</text>
</comment>
<dbReference type="Proteomes" id="UP001283361">
    <property type="component" value="Unassembled WGS sequence"/>
</dbReference>
<evidence type="ECO:0000313" key="1">
    <source>
        <dbReference type="EMBL" id="KAK3770914.1"/>
    </source>
</evidence>